<dbReference type="NCBIfam" id="TIGR02185">
    <property type="entry name" value="Trep_Strep"/>
    <property type="match status" value="1"/>
</dbReference>
<evidence type="ECO:0000256" key="1">
    <source>
        <dbReference type="SAM" id="Phobius"/>
    </source>
</evidence>
<dbReference type="InterPro" id="IPR011733">
    <property type="entry name" value="CHP02185_IM"/>
</dbReference>
<name>A0ABM5NLW0_STRCR</name>
<feature type="transmembrane region" description="Helical" evidence="1">
    <location>
        <begin position="12"/>
        <end position="34"/>
    </location>
</feature>
<feature type="transmembrane region" description="Helical" evidence="1">
    <location>
        <begin position="165"/>
        <end position="187"/>
    </location>
</feature>
<feature type="transmembrane region" description="Helical" evidence="1">
    <location>
        <begin position="65"/>
        <end position="81"/>
    </location>
</feature>
<dbReference type="Proteomes" id="UP000013306">
    <property type="component" value="Chromosome"/>
</dbReference>
<keyword evidence="1" id="KW-0472">Membrane</keyword>
<reference evidence="2 3" key="1">
    <citation type="journal article" date="2013" name="Genome Announc.">
        <title>Complete Genome Sequence of an Oral Commensal, Streptococcus oligofermentans Strain AS 1.3089.</title>
        <authorList>
            <person name="Tong H."/>
            <person name="Shang N."/>
            <person name="Liu L."/>
            <person name="Wang X."/>
            <person name="Cai J."/>
            <person name="Dong X."/>
        </authorList>
    </citation>
    <scope>NUCLEOTIDE SEQUENCE [LARGE SCALE GENOMIC DNA]</scope>
    <source>
        <strain evidence="2 3">AS 1.3089</strain>
    </source>
</reference>
<gene>
    <name evidence="2" type="ORF">I872_08345</name>
</gene>
<dbReference type="EMBL" id="CP004409">
    <property type="protein sequence ID" value="AGK71749.1"/>
    <property type="molecule type" value="Genomic_DNA"/>
</dbReference>
<organism evidence="2 3">
    <name type="scientific">Streptococcus cristatus AS 1.3089</name>
    <dbReference type="NCBI Taxonomy" id="1302863"/>
    <lineage>
        <taxon>Bacteria</taxon>
        <taxon>Bacillati</taxon>
        <taxon>Bacillota</taxon>
        <taxon>Bacilli</taxon>
        <taxon>Lactobacillales</taxon>
        <taxon>Streptococcaceae</taxon>
        <taxon>Streptococcus</taxon>
    </lineage>
</organism>
<evidence type="ECO:0000313" key="2">
    <source>
        <dbReference type="EMBL" id="AGK71749.1"/>
    </source>
</evidence>
<accession>A0ABM5NLW0</accession>
<keyword evidence="1" id="KW-1133">Transmembrane helix</keyword>
<protein>
    <recommendedName>
        <fullName evidence="4">TIGR02185 family protein</fullName>
    </recommendedName>
</protein>
<sequence length="198" mass="21444">MMTSLTLKELKWTGLFALLYFLCVGLGVLVGHFFDNAGNMFYAPVFAAVFGGSVYMLLQSKIKKFGAISLLGVVMGGFFLLSGHFMIAGLPGLVFGLLADTIAGLGKYENKFWNLLSFVCFSFVNSGPIILMWLARRAYIDSLVARGKTAEYINRILLPLDFPTIASFIVMVVAGALIGGLLGQYLVKKRSAKAGSQS</sequence>
<keyword evidence="1" id="KW-0812">Transmembrane</keyword>
<keyword evidence="3" id="KW-1185">Reference proteome</keyword>
<evidence type="ECO:0000313" key="3">
    <source>
        <dbReference type="Proteomes" id="UP000013306"/>
    </source>
</evidence>
<proteinExistence type="predicted"/>
<feature type="transmembrane region" description="Helical" evidence="1">
    <location>
        <begin position="112"/>
        <end position="135"/>
    </location>
</feature>
<feature type="transmembrane region" description="Helical" evidence="1">
    <location>
        <begin position="40"/>
        <end position="58"/>
    </location>
</feature>
<dbReference type="Pfam" id="PF09605">
    <property type="entry name" value="Trep_Strep"/>
    <property type="match status" value="1"/>
</dbReference>
<evidence type="ECO:0008006" key="4">
    <source>
        <dbReference type="Google" id="ProtNLM"/>
    </source>
</evidence>